<organism evidence="1">
    <name type="scientific">marine sediment metagenome</name>
    <dbReference type="NCBI Taxonomy" id="412755"/>
    <lineage>
        <taxon>unclassified sequences</taxon>
        <taxon>metagenomes</taxon>
        <taxon>ecological metagenomes</taxon>
    </lineage>
</organism>
<proteinExistence type="predicted"/>
<accession>A0A0F8XHE1</accession>
<comment type="caution">
    <text evidence="1">The sequence shown here is derived from an EMBL/GenBank/DDBJ whole genome shotgun (WGS) entry which is preliminary data.</text>
</comment>
<gene>
    <name evidence="1" type="ORF">LCGC14_2621080</name>
</gene>
<sequence length="42" mass="4978">MTKENIQRLLDLMHCGPNDITIVANNEYDEYHISDIIWKTQT</sequence>
<feature type="non-terminal residue" evidence="1">
    <location>
        <position position="42"/>
    </location>
</feature>
<protein>
    <submittedName>
        <fullName evidence="1">Uncharacterized protein</fullName>
    </submittedName>
</protein>
<reference evidence="1" key="1">
    <citation type="journal article" date="2015" name="Nature">
        <title>Complex archaea that bridge the gap between prokaryotes and eukaryotes.</title>
        <authorList>
            <person name="Spang A."/>
            <person name="Saw J.H."/>
            <person name="Jorgensen S.L."/>
            <person name="Zaremba-Niedzwiedzka K."/>
            <person name="Martijn J."/>
            <person name="Lind A.E."/>
            <person name="van Eijk R."/>
            <person name="Schleper C."/>
            <person name="Guy L."/>
            <person name="Ettema T.J."/>
        </authorList>
    </citation>
    <scope>NUCLEOTIDE SEQUENCE</scope>
</reference>
<dbReference type="EMBL" id="LAZR01070388">
    <property type="protein sequence ID" value="KKK41584.1"/>
    <property type="molecule type" value="Genomic_DNA"/>
</dbReference>
<name>A0A0F8XHE1_9ZZZZ</name>
<evidence type="ECO:0000313" key="1">
    <source>
        <dbReference type="EMBL" id="KKK41584.1"/>
    </source>
</evidence>
<dbReference type="AlphaFoldDB" id="A0A0F8XHE1"/>